<dbReference type="PIRSF" id="PIRSF006614">
    <property type="entry name" value="Methylglyox_syn"/>
    <property type="match status" value="1"/>
</dbReference>
<accession>A0A9J7ATE7</accession>
<organism evidence="5 6">
    <name type="scientific">Nisaea acidiphila</name>
    <dbReference type="NCBI Taxonomy" id="1862145"/>
    <lineage>
        <taxon>Bacteria</taxon>
        <taxon>Pseudomonadati</taxon>
        <taxon>Pseudomonadota</taxon>
        <taxon>Alphaproteobacteria</taxon>
        <taxon>Rhodospirillales</taxon>
        <taxon>Thalassobaculaceae</taxon>
        <taxon>Nisaea</taxon>
    </lineage>
</organism>
<gene>
    <name evidence="2" type="primary">mgsA</name>
    <name evidence="5" type="ORF">NUH88_01865</name>
</gene>
<proteinExistence type="inferred from homology"/>
<protein>
    <recommendedName>
        <fullName evidence="2">Methylglyoxal synthase</fullName>
        <shortName evidence="2">MGS</shortName>
        <ecNumber evidence="2">4.2.3.3</ecNumber>
    </recommendedName>
</protein>
<dbReference type="Proteomes" id="UP001060336">
    <property type="component" value="Chromosome"/>
</dbReference>
<evidence type="ECO:0000313" key="6">
    <source>
        <dbReference type="Proteomes" id="UP001060336"/>
    </source>
</evidence>
<dbReference type="SUPFAM" id="SSF52335">
    <property type="entry name" value="Methylglyoxal synthase-like"/>
    <property type="match status" value="1"/>
</dbReference>
<comment type="catalytic activity">
    <reaction evidence="2">
        <text>dihydroxyacetone phosphate = methylglyoxal + phosphate</text>
        <dbReference type="Rhea" id="RHEA:17937"/>
        <dbReference type="ChEBI" id="CHEBI:17158"/>
        <dbReference type="ChEBI" id="CHEBI:43474"/>
        <dbReference type="ChEBI" id="CHEBI:57642"/>
        <dbReference type="EC" id="4.2.3.3"/>
    </reaction>
</comment>
<name>A0A9J7ATE7_9PROT</name>
<evidence type="ECO:0000256" key="3">
    <source>
        <dbReference type="PIRSR" id="PIRSR006614-1"/>
    </source>
</evidence>
<dbReference type="InterPro" id="IPR011607">
    <property type="entry name" value="MGS-like_dom"/>
</dbReference>
<feature type="domain" description="MGS-like" evidence="4">
    <location>
        <begin position="1"/>
        <end position="145"/>
    </location>
</feature>
<dbReference type="Gene3D" id="3.40.50.1380">
    <property type="entry name" value="Methylglyoxal synthase-like domain"/>
    <property type="match status" value="1"/>
</dbReference>
<dbReference type="NCBIfam" id="NF003559">
    <property type="entry name" value="PRK05234.1"/>
    <property type="match status" value="1"/>
</dbReference>
<dbReference type="InterPro" id="IPR036914">
    <property type="entry name" value="MGS-like_dom_sf"/>
</dbReference>
<evidence type="ECO:0000256" key="1">
    <source>
        <dbReference type="ARBA" id="ARBA00006287"/>
    </source>
</evidence>
<feature type="binding site" evidence="2">
    <location>
        <begin position="38"/>
        <end position="41"/>
    </location>
    <ligand>
        <name>substrate</name>
    </ligand>
</feature>
<dbReference type="Pfam" id="PF02142">
    <property type="entry name" value="MGS"/>
    <property type="match status" value="1"/>
</dbReference>
<dbReference type="KEGG" id="naci:NUH88_01865"/>
<feature type="active site" description="Proton donor/acceptor" evidence="2 3">
    <location>
        <position position="64"/>
    </location>
</feature>
<dbReference type="InterPro" id="IPR004363">
    <property type="entry name" value="Methylgl_synth"/>
</dbReference>
<evidence type="ECO:0000256" key="2">
    <source>
        <dbReference type="HAMAP-Rule" id="MF_00549"/>
    </source>
</evidence>
<dbReference type="EMBL" id="CP102480">
    <property type="protein sequence ID" value="UUX50446.1"/>
    <property type="molecule type" value="Genomic_DNA"/>
</dbReference>
<dbReference type="CDD" id="cd01422">
    <property type="entry name" value="MGS"/>
    <property type="match status" value="1"/>
</dbReference>
<dbReference type="PANTHER" id="PTHR30492:SF0">
    <property type="entry name" value="METHYLGLYOXAL SYNTHASE"/>
    <property type="match status" value="1"/>
</dbReference>
<keyword evidence="2 5" id="KW-0456">Lyase</keyword>
<evidence type="ECO:0000259" key="4">
    <source>
        <dbReference type="PROSITE" id="PS51855"/>
    </source>
</evidence>
<dbReference type="PANTHER" id="PTHR30492">
    <property type="entry name" value="METHYLGLYOXAL SYNTHASE"/>
    <property type="match status" value="1"/>
</dbReference>
<feature type="binding site" evidence="2">
    <location>
        <position position="16"/>
    </location>
    <ligand>
        <name>substrate</name>
    </ligand>
</feature>
<dbReference type="GO" id="GO:0019242">
    <property type="term" value="P:methylglyoxal biosynthetic process"/>
    <property type="evidence" value="ECO:0007669"/>
    <property type="project" value="UniProtKB-UniRule"/>
</dbReference>
<feature type="binding site" evidence="2">
    <location>
        <position position="91"/>
    </location>
    <ligand>
        <name>substrate</name>
    </ligand>
</feature>
<dbReference type="EC" id="4.2.3.3" evidence="2"/>
<keyword evidence="6" id="KW-1185">Reference proteome</keyword>
<dbReference type="PROSITE" id="PS51855">
    <property type="entry name" value="MGS"/>
    <property type="match status" value="1"/>
</dbReference>
<dbReference type="NCBIfam" id="TIGR00160">
    <property type="entry name" value="MGSA"/>
    <property type="match status" value="1"/>
</dbReference>
<comment type="similarity">
    <text evidence="1 2">Belongs to the methylglyoxal synthase family.</text>
</comment>
<dbReference type="GO" id="GO:0008929">
    <property type="term" value="F:methylglyoxal synthase activity"/>
    <property type="evidence" value="ECO:0007669"/>
    <property type="project" value="UniProtKB-UniRule"/>
</dbReference>
<dbReference type="AlphaFoldDB" id="A0A9J7ATE7"/>
<feature type="binding site" evidence="2">
    <location>
        <begin position="58"/>
        <end position="59"/>
    </location>
    <ligand>
        <name>substrate</name>
    </ligand>
</feature>
<dbReference type="InterPro" id="IPR018148">
    <property type="entry name" value="Methylglyoxal_synth_AS"/>
</dbReference>
<evidence type="ECO:0000313" key="5">
    <source>
        <dbReference type="EMBL" id="UUX50446.1"/>
    </source>
</evidence>
<dbReference type="PROSITE" id="PS01335">
    <property type="entry name" value="METHYLGLYOXAL_SYNTH"/>
    <property type="match status" value="1"/>
</dbReference>
<dbReference type="SMART" id="SM00851">
    <property type="entry name" value="MGS"/>
    <property type="match status" value="1"/>
</dbReference>
<dbReference type="HAMAP" id="MF_00549">
    <property type="entry name" value="Methylglyoxal_synth"/>
    <property type="match status" value="1"/>
</dbReference>
<feature type="binding site" evidence="2">
    <location>
        <position position="12"/>
    </location>
    <ligand>
        <name>substrate</name>
    </ligand>
</feature>
<reference evidence="5" key="1">
    <citation type="submission" date="2022-08" db="EMBL/GenBank/DDBJ databases">
        <title>Nisaea acidiphila sp. nov., isolated from a marine algal debris and emended description of the genus Nisaea Urios et al. 2008.</title>
        <authorList>
            <person name="Kwon K."/>
        </authorList>
    </citation>
    <scope>NUCLEOTIDE SEQUENCE</scope>
    <source>
        <strain evidence="5">MEBiC11861</strain>
    </source>
</reference>
<dbReference type="GO" id="GO:0005829">
    <property type="term" value="C:cytosol"/>
    <property type="evidence" value="ECO:0007669"/>
    <property type="project" value="TreeGrafter"/>
</dbReference>
<dbReference type="RefSeq" id="WP_257769619.1">
    <property type="nucleotide sequence ID" value="NZ_CP102480.1"/>
</dbReference>
<sequence length="145" mass="15910">MQAKKRIGLIAHDARKRALREFVRAHAGKFGGHELFATGTTGRMIEKETGIPVRRFKSGPLGGDQQMGALIADGGLDILIFFTDPMTTMPHDVDVKALVRLCTLYNVVLACNQASADFVLTSAYFDGAYERAVPSYEDYVNRAIS</sequence>
<comment type="function">
    <text evidence="2">Catalyzes the formation of methylglyoxal from dihydroxyacetone phosphate.</text>
</comment>